<dbReference type="Proteomes" id="UP000261380">
    <property type="component" value="Unplaced"/>
</dbReference>
<reference evidence="3" key="1">
    <citation type="submission" date="2025-08" db="UniProtKB">
        <authorList>
            <consortium name="Ensembl"/>
        </authorList>
    </citation>
    <scope>IDENTIFICATION</scope>
</reference>
<evidence type="ECO:0000259" key="2">
    <source>
        <dbReference type="PROSITE" id="PS50157"/>
    </source>
</evidence>
<dbReference type="Pfam" id="PF23101">
    <property type="entry name" value="Zf-C2H2_ZNF451_1st"/>
    <property type="match status" value="1"/>
</dbReference>
<dbReference type="AlphaFoldDB" id="A0A3B5LX38"/>
<evidence type="ECO:0000313" key="3">
    <source>
        <dbReference type="Ensembl" id="ENSXCOP00000015712.1"/>
    </source>
</evidence>
<dbReference type="STRING" id="32473.ENSXCOP00000015712"/>
<dbReference type="PROSITE" id="PS50157">
    <property type="entry name" value="ZINC_FINGER_C2H2_2"/>
    <property type="match status" value="1"/>
</dbReference>
<dbReference type="InterPro" id="IPR013087">
    <property type="entry name" value="Znf_C2H2_type"/>
</dbReference>
<dbReference type="PROSITE" id="PS00028">
    <property type="entry name" value="ZINC_FINGER_C2H2_1"/>
    <property type="match status" value="1"/>
</dbReference>
<keyword evidence="4" id="KW-1185">Reference proteome</keyword>
<evidence type="ECO:0000256" key="1">
    <source>
        <dbReference type="PROSITE-ProRule" id="PRU00042"/>
    </source>
</evidence>
<organism evidence="3 4">
    <name type="scientific">Xiphophorus couchianus</name>
    <name type="common">Monterrey platyfish</name>
    <dbReference type="NCBI Taxonomy" id="32473"/>
    <lineage>
        <taxon>Eukaryota</taxon>
        <taxon>Metazoa</taxon>
        <taxon>Chordata</taxon>
        <taxon>Craniata</taxon>
        <taxon>Vertebrata</taxon>
        <taxon>Euteleostomi</taxon>
        <taxon>Actinopterygii</taxon>
        <taxon>Neopterygii</taxon>
        <taxon>Teleostei</taxon>
        <taxon>Neoteleostei</taxon>
        <taxon>Acanthomorphata</taxon>
        <taxon>Ovalentaria</taxon>
        <taxon>Atherinomorphae</taxon>
        <taxon>Cyprinodontiformes</taxon>
        <taxon>Poeciliidae</taxon>
        <taxon>Poeciliinae</taxon>
        <taxon>Xiphophorus</taxon>
    </lineage>
</organism>
<dbReference type="GeneTree" id="ENSGT00940000166866"/>
<dbReference type="InterPro" id="IPR058949">
    <property type="entry name" value="Zf-C2H2_ZNF451_1st"/>
</dbReference>
<proteinExistence type="predicted"/>
<dbReference type="Ensembl" id="ENSXCOT00000015906.1">
    <property type="protein sequence ID" value="ENSXCOP00000015712.1"/>
    <property type="gene ID" value="ENSXCOG00000011869.1"/>
</dbReference>
<feature type="domain" description="C2H2-type" evidence="2">
    <location>
        <begin position="146"/>
        <end position="177"/>
    </location>
</feature>
<keyword evidence="1" id="KW-0863">Zinc-finger</keyword>
<keyword evidence="1" id="KW-0862">Zinc</keyword>
<accession>A0A3B5LX38</accession>
<sequence>MSSPTPLDDDNELEEVEFEGPFRPVLECIDLLSDSEDEGCSSLLEDKINRHKAHIASTLDRLAHKVAQEKKERADKCKAFKEKQILQKAHGQQELAGSSANGVSMEAKRCVDMWLKMPGPKPGVISAGSGSRRAHAAFPRSSSAGHTCPVIDCGRVYENISLLDGHLKRFDHSPCDPTIHLRGSPSEFFACVACCLCFQTEEEWKKHAESKVGVTWNFCEIVCC</sequence>
<reference evidence="3" key="2">
    <citation type="submission" date="2025-09" db="UniProtKB">
        <authorList>
            <consortium name="Ensembl"/>
        </authorList>
    </citation>
    <scope>IDENTIFICATION</scope>
</reference>
<keyword evidence="1" id="KW-0479">Metal-binding</keyword>
<name>A0A3B5LX38_9TELE</name>
<evidence type="ECO:0000313" key="4">
    <source>
        <dbReference type="Proteomes" id="UP000261380"/>
    </source>
</evidence>
<dbReference type="GO" id="GO:0008270">
    <property type="term" value="F:zinc ion binding"/>
    <property type="evidence" value="ECO:0007669"/>
    <property type="project" value="UniProtKB-KW"/>
</dbReference>
<protein>
    <recommendedName>
        <fullName evidence="2">C2H2-type domain-containing protein</fullName>
    </recommendedName>
</protein>